<dbReference type="PANTHER" id="PTHR30319:SF1">
    <property type="entry name" value="TRANSCRIPTIONAL REPRESSOR PAAX"/>
    <property type="match status" value="1"/>
</dbReference>
<accession>A0A8H9IXP5</accession>
<evidence type="ECO:0000259" key="3">
    <source>
        <dbReference type="Pfam" id="PF20803"/>
    </source>
</evidence>
<dbReference type="RefSeq" id="WP_145937685.1">
    <property type="nucleotide sequence ID" value="NZ_BNAV01000002.1"/>
</dbReference>
<dbReference type="Pfam" id="PF07848">
    <property type="entry name" value="PaaX"/>
    <property type="match status" value="1"/>
</dbReference>
<reference evidence="4" key="2">
    <citation type="submission" date="2020-09" db="EMBL/GenBank/DDBJ databases">
        <authorList>
            <person name="Sun Q."/>
            <person name="Zhou Y."/>
        </authorList>
    </citation>
    <scope>NUCLEOTIDE SEQUENCE</scope>
    <source>
        <strain evidence="4">CGMCC 4.7679</strain>
    </source>
</reference>
<feature type="domain" description="Transcriptional repressor PaaX-like N-terminal" evidence="1">
    <location>
        <begin position="19"/>
        <end position="85"/>
    </location>
</feature>
<dbReference type="PANTHER" id="PTHR30319">
    <property type="entry name" value="PHENYLACETIC ACID REGULATOR-RELATED TRANSCRIPTIONAL REPRESSOR"/>
    <property type="match status" value="1"/>
</dbReference>
<dbReference type="Pfam" id="PF08223">
    <property type="entry name" value="PaaX_C"/>
    <property type="match status" value="1"/>
</dbReference>
<dbReference type="EMBL" id="BNAV01000002">
    <property type="protein sequence ID" value="GHF47200.1"/>
    <property type="molecule type" value="Genomic_DNA"/>
</dbReference>
<dbReference type="InterPro" id="IPR011965">
    <property type="entry name" value="PaaX_trns_reg"/>
</dbReference>
<reference evidence="4" key="1">
    <citation type="journal article" date="2014" name="Int. J. Syst. Evol. Microbiol.">
        <title>Complete genome sequence of Corynebacterium casei LMG S-19264T (=DSM 44701T), isolated from a smear-ripened cheese.</title>
        <authorList>
            <consortium name="US DOE Joint Genome Institute (JGI-PGF)"/>
            <person name="Walter F."/>
            <person name="Albersmeier A."/>
            <person name="Kalinowski J."/>
            <person name="Ruckert C."/>
        </authorList>
    </citation>
    <scope>NUCLEOTIDE SEQUENCE</scope>
    <source>
        <strain evidence="4">CGMCC 4.7679</strain>
    </source>
</reference>
<gene>
    <name evidence="4" type="primary">paaX</name>
    <name evidence="4" type="ORF">GCM10017566_20420</name>
</gene>
<evidence type="ECO:0000313" key="5">
    <source>
        <dbReference type="Proteomes" id="UP000658656"/>
    </source>
</evidence>
<organism evidence="4 5">
    <name type="scientific">Amycolatopsis bartoniae</name>
    <dbReference type="NCBI Taxonomy" id="941986"/>
    <lineage>
        <taxon>Bacteria</taxon>
        <taxon>Bacillati</taxon>
        <taxon>Actinomycetota</taxon>
        <taxon>Actinomycetes</taxon>
        <taxon>Pseudonocardiales</taxon>
        <taxon>Pseudonocardiaceae</taxon>
        <taxon>Amycolatopsis</taxon>
    </lineage>
</organism>
<protein>
    <submittedName>
        <fullName evidence="4">PaaX family transcriptional regulator</fullName>
    </submittedName>
</protein>
<dbReference type="OrthoDB" id="2270427at2"/>
<dbReference type="GO" id="GO:0006351">
    <property type="term" value="P:DNA-templated transcription"/>
    <property type="evidence" value="ECO:0007669"/>
    <property type="project" value="InterPro"/>
</dbReference>
<name>A0A8H9IXP5_9PSEU</name>
<dbReference type="Gene3D" id="1.10.10.10">
    <property type="entry name" value="Winged helix-like DNA-binding domain superfamily/Winged helix DNA-binding domain"/>
    <property type="match status" value="1"/>
</dbReference>
<comment type="caution">
    <text evidence="4">The sequence shown here is derived from an EMBL/GenBank/DDBJ whole genome shotgun (WGS) entry which is preliminary data.</text>
</comment>
<proteinExistence type="predicted"/>
<keyword evidence="5" id="KW-1185">Reference proteome</keyword>
<dbReference type="Pfam" id="PF20803">
    <property type="entry name" value="PaaX_M"/>
    <property type="match status" value="1"/>
</dbReference>
<dbReference type="InterPro" id="IPR012906">
    <property type="entry name" value="PaaX-like_N"/>
</dbReference>
<evidence type="ECO:0000313" key="4">
    <source>
        <dbReference type="EMBL" id="GHF47200.1"/>
    </source>
</evidence>
<dbReference type="InterPro" id="IPR048846">
    <property type="entry name" value="PaaX-like_central"/>
</dbReference>
<sequence length="293" mass="32926">MGDAARPTVSRRREVSHTSARSLLMTVLGEFVLPRGRPVWTSTLVDVLAMFGVEEKSARQALARTAAEGWLVSERVGRRVRWSLTPPGRRLLTEGAERIYSFGRDGGSWDGQWLMLLVSVPETKRDLRHSLRTRLTWAGFGSPTPGVWISADPSRQDEADGIVRELGLDREAMSFVAAYGRIGDEDAMVSRAWDLTALGERYEDFIDEFTGLHPDGGGEVLHAQTRLVHEWRRFPFLDPQLPVRLLPPNWSGVQAAELFHRLHVEWRPAAQRHWALVTDDEETAQISQTSPAG</sequence>
<evidence type="ECO:0000259" key="1">
    <source>
        <dbReference type="Pfam" id="PF07848"/>
    </source>
</evidence>
<evidence type="ECO:0000259" key="2">
    <source>
        <dbReference type="Pfam" id="PF08223"/>
    </source>
</evidence>
<dbReference type="PIRSF" id="PIRSF020623">
    <property type="entry name" value="PaaX"/>
    <property type="match status" value="1"/>
</dbReference>
<dbReference type="AlphaFoldDB" id="A0A8H9IXP5"/>
<dbReference type="Gene3D" id="1.20.58.1460">
    <property type="match status" value="1"/>
</dbReference>
<dbReference type="InterPro" id="IPR013225">
    <property type="entry name" value="PaaX_C"/>
</dbReference>
<feature type="domain" description="Transcriptional repressor PaaX-like C-terminal" evidence="2">
    <location>
        <begin position="193"/>
        <end position="275"/>
    </location>
</feature>
<feature type="domain" description="Transcriptional repressor PaaX-like central Cas2-like" evidence="3">
    <location>
        <begin position="108"/>
        <end position="189"/>
    </location>
</feature>
<dbReference type="InterPro" id="IPR036388">
    <property type="entry name" value="WH-like_DNA-bd_sf"/>
</dbReference>
<dbReference type="Proteomes" id="UP000658656">
    <property type="component" value="Unassembled WGS sequence"/>
</dbReference>
<dbReference type="Gene3D" id="3.30.70.2650">
    <property type="match status" value="1"/>
</dbReference>